<feature type="domain" description="DUF2264" evidence="2">
    <location>
        <begin position="398"/>
        <end position="663"/>
    </location>
</feature>
<dbReference type="AlphaFoldDB" id="A0A2J6S884"/>
<dbReference type="EMBL" id="KZ613938">
    <property type="protein sequence ID" value="PMD46973.1"/>
    <property type="molecule type" value="Genomic_DNA"/>
</dbReference>
<dbReference type="PIRSF" id="PIRSF014753">
    <property type="entry name" value="UCP014753"/>
    <property type="match status" value="1"/>
</dbReference>
<protein>
    <submittedName>
        <fullName evidence="3">Uncharacterized protein</fullName>
    </submittedName>
</protein>
<dbReference type="Pfam" id="PF20938">
    <property type="entry name" value="DUF2264_C"/>
    <property type="match status" value="1"/>
</dbReference>
<dbReference type="InterPro" id="IPR016624">
    <property type="entry name" value="UCP014753"/>
</dbReference>
<name>A0A2J6S884_HYAVF</name>
<dbReference type="PANTHER" id="PTHR35339:SF2">
    <property type="entry name" value="DUF2264 DOMAIN-CONTAINING PROTEIN-RELATED"/>
    <property type="match status" value="1"/>
</dbReference>
<dbReference type="InterPro" id="IPR049349">
    <property type="entry name" value="DUF2264_N"/>
</dbReference>
<dbReference type="PANTHER" id="PTHR35339">
    <property type="entry name" value="LINALOOL DEHYDRATASE_ISOMERASE DOMAIN-CONTAINING PROTEIN"/>
    <property type="match status" value="1"/>
</dbReference>
<proteinExistence type="predicted"/>
<accession>A0A2J6S884</accession>
<evidence type="ECO:0000259" key="1">
    <source>
        <dbReference type="Pfam" id="PF10022"/>
    </source>
</evidence>
<sequence length="682" mass="76154">MPPLAGFSDNPLRTRDDLLKATYALLTPLTSYQSPKGARIRIPVGTAAHFDETAAQLEGFARPLWAIGALLASHDPNEPIDDRLQGWIEGLASGTDPTSGVDEYWGEVADLDQRMVEIEILGYALLAAPYAFLGPKGSKSENDVKRLENIKRLLNSVNGREFPQNNWLWFRVMANLALVKSCGVPYENLKTSMDADLKVLDSFYFADGWASDGLWSEKKGTDRKQMDYYSGSYAIQFSQCVYVKYAADLDPGRVEVFRQRAREYAVDFWRYFDEDGASIPFGRSLTYRFAMGAFWAAVTMAEIDLPDPLTPGVVKGLLLRHLRYWAKKPDIFYPDGTLNIGFAYPNMFMCEDYNSPQSPYWCMKTFVMLALPKDHAFWSFQEEPLPLSTSTAAEDLRVKLLKHPKHILVDSGNHHFLLSSGQYCGWPLKASQAKYCKFAYSSTFGFSVPTGSLIQQMAPDSTLALSIDDGETWRVRWRSEETTFGHVTFKNKLDDLGTEVPTLVNVWMPTKSSELKVPGEATYGVSAVEGGYAIYGQKAEDGRPLKPLNWTPPSATADKSQSEEGVLEEYSSSLVVSSAGASGIHHILGPNTRRAKGVVLKPDSNTNLMVSRTLIPTIQQKLLENEGQAHGSEIILITAVFAVTRSHLSASEIRKRWFDVPRVKLNSSKDLFQEEFIQIDGI</sequence>
<reference evidence="3 4" key="1">
    <citation type="submission" date="2016-04" db="EMBL/GenBank/DDBJ databases">
        <title>A degradative enzymes factory behind the ericoid mycorrhizal symbiosis.</title>
        <authorList>
            <consortium name="DOE Joint Genome Institute"/>
            <person name="Martino E."/>
            <person name="Morin E."/>
            <person name="Grelet G."/>
            <person name="Kuo A."/>
            <person name="Kohler A."/>
            <person name="Daghino S."/>
            <person name="Barry K."/>
            <person name="Choi C."/>
            <person name="Cichocki N."/>
            <person name="Clum A."/>
            <person name="Copeland A."/>
            <person name="Hainaut M."/>
            <person name="Haridas S."/>
            <person name="Labutti K."/>
            <person name="Lindquist E."/>
            <person name="Lipzen A."/>
            <person name="Khouja H.-R."/>
            <person name="Murat C."/>
            <person name="Ohm R."/>
            <person name="Olson A."/>
            <person name="Spatafora J."/>
            <person name="Veneault-Fourrey C."/>
            <person name="Henrissat B."/>
            <person name="Grigoriev I."/>
            <person name="Martin F."/>
            <person name="Perotto S."/>
        </authorList>
    </citation>
    <scope>NUCLEOTIDE SEQUENCE [LARGE SCALE GENOMIC DNA]</scope>
    <source>
        <strain evidence="3 4">F</strain>
    </source>
</reference>
<evidence type="ECO:0000259" key="2">
    <source>
        <dbReference type="Pfam" id="PF20938"/>
    </source>
</evidence>
<evidence type="ECO:0000313" key="3">
    <source>
        <dbReference type="EMBL" id="PMD46973.1"/>
    </source>
</evidence>
<dbReference type="Proteomes" id="UP000235786">
    <property type="component" value="Unassembled WGS sequence"/>
</dbReference>
<dbReference type="OrthoDB" id="5150166at2759"/>
<keyword evidence="4" id="KW-1185">Reference proteome</keyword>
<dbReference type="InterPro" id="IPR049237">
    <property type="entry name" value="DUF2264_C"/>
</dbReference>
<dbReference type="Pfam" id="PF10022">
    <property type="entry name" value="DUF2264"/>
    <property type="match status" value="1"/>
</dbReference>
<evidence type="ECO:0000313" key="4">
    <source>
        <dbReference type="Proteomes" id="UP000235786"/>
    </source>
</evidence>
<organism evidence="3 4">
    <name type="scientific">Hyaloscypha variabilis (strain UAMH 11265 / GT02V1 / F)</name>
    <name type="common">Meliniomyces variabilis</name>
    <dbReference type="NCBI Taxonomy" id="1149755"/>
    <lineage>
        <taxon>Eukaryota</taxon>
        <taxon>Fungi</taxon>
        <taxon>Dikarya</taxon>
        <taxon>Ascomycota</taxon>
        <taxon>Pezizomycotina</taxon>
        <taxon>Leotiomycetes</taxon>
        <taxon>Helotiales</taxon>
        <taxon>Hyaloscyphaceae</taxon>
        <taxon>Hyaloscypha</taxon>
        <taxon>Hyaloscypha variabilis</taxon>
    </lineage>
</organism>
<gene>
    <name evidence="3" type="ORF">L207DRAFT_550802</name>
</gene>
<feature type="domain" description="DUF2264" evidence="1">
    <location>
        <begin position="14"/>
        <end position="384"/>
    </location>
</feature>